<gene>
    <name evidence="1" type="ORF">QF035_006255</name>
</gene>
<keyword evidence="2" id="KW-1185">Reference proteome</keyword>
<protein>
    <submittedName>
        <fullName evidence="1">Uncharacterized protein</fullName>
    </submittedName>
</protein>
<dbReference type="RefSeq" id="WP_307523784.1">
    <property type="nucleotide sequence ID" value="NZ_JAUSZI010000002.1"/>
</dbReference>
<comment type="caution">
    <text evidence="1">The sequence shown here is derived from an EMBL/GenBank/DDBJ whole genome shotgun (WGS) entry which is preliminary data.</text>
</comment>
<evidence type="ECO:0000313" key="1">
    <source>
        <dbReference type="EMBL" id="MDQ1028673.1"/>
    </source>
</evidence>
<dbReference type="EMBL" id="JAUSZI010000002">
    <property type="protein sequence ID" value="MDQ1028673.1"/>
    <property type="molecule type" value="Genomic_DNA"/>
</dbReference>
<proteinExistence type="predicted"/>
<name>A0ABU0SZ18_9ACTN</name>
<sequence>MGRGYGLDEPSRMSRIGWASTDDLHETVGVCKQREAGAESTPVPEESLARSVFASLGGVVEIGAVNFTGTWKLADVSVDGFLAGRRQELGRLMDGIQTVCRFGAPAMAIADELGYLREHEVTPEFLLLWSAGLTGVPEPLAELAEPRVVRRMCRMGADLQLTQFLQALITAAICAEVEQRATAAHIAEILGIASDLADPSGRNSPETAFRMWRVAQLPGLLRPDSPTPR</sequence>
<evidence type="ECO:0000313" key="2">
    <source>
        <dbReference type="Proteomes" id="UP001230328"/>
    </source>
</evidence>
<reference evidence="1 2" key="1">
    <citation type="submission" date="2023-07" db="EMBL/GenBank/DDBJ databases">
        <title>Comparative genomics of wheat-associated soil bacteria to identify genetic determinants of phenazine resistance.</title>
        <authorList>
            <person name="Mouncey N."/>
        </authorList>
    </citation>
    <scope>NUCLEOTIDE SEQUENCE [LARGE SCALE GENOMIC DNA]</scope>
    <source>
        <strain evidence="1 2">V2I4</strain>
    </source>
</reference>
<accession>A0ABU0SZ18</accession>
<organism evidence="1 2">
    <name type="scientific">Streptomyces umbrinus</name>
    <dbReference type="NCBI Taxonomy" id="67370"/>
    <lineage>
        <taxon>Bacteria</taxon>
        <taxon>Bacillati</taxon>
        <taxon>Actinomycetota</taxon>
        <taxon>Actinomycetes</taxon>
        <taxon>Kitasatosporales</taxon>
        <taxon>Streptomycetaceae</taxon>
        <taxon>Streptomyces</taxon>
        <taxon>Streptomyces phaeochromogenes group</taxon>
    </lineage>
</organism>
<dbReference type="Proteomes" id="UP001230328">
    <property type="component" value="Unassembled WGS sequence"/>
</dbReference>